<gene>
    <name evidence="1" type="ORF">TM448A00467_0010</name>
</gene>
<name>A0A6H1ZHD7_9ZZZZ</name>
<accession>A0A6H1ZHD7</accession>
<proteinExistence type="predicted"/>
<organism evidence="1">
    <name type="scientific">viral metagenome</name>
    <dbReference type="NCBI Taxonomy" id="1070528"/>
    <lineage>
        <taxon>unclassified sequences</taxon>
        <taxon>metagenomes</taxon>
        <taxon>organismal metagenomes</taxon>
    </lineage>
</organism>
<sequence length="49" mass="5452">MAENVVQHIVEGEEARILDAIRGVKFGKVIIHITDGIPNRITIEVSEKL</sequence>
<reference evidence="1" key="1">
    <citation type="submission" date="2020-03" db="EMBL/GenBank/DDBJ databases">
        <title>The deep terrestrial virosphere.</title>
        <authorList>
            <person name="Holmfeldt K."/>
            <person name="Nilsson E."/>
            <person name="Simone D."/>
            <person name="Lopez-Fernandez M."/>
            <person name="Wu X."/>
            <person name="de Brujin I."/>
            <person name="Lundin D."/>
            <person name="Andersson A."/>
            <person name="Bertilsson S."/>
            <person name="Dopson M."/>
        </authorList>
    </citation>
    <scope>NUCLEOTIDE SEQUENCE</scope>
    <source>
        <strain evidence="1">TM448A00467</strain>
    </source>
</reference>
<dbReference type="EMBL" id="MT144016">
    <property type="protein sequence ID" value="QJA46610.1"/>
    <property type="molecule type" value="Genomic_DNA"/>
</dbReference>
<dbReference type="AlphaFoldDB" id="A0A6H1ZHD7"/>
<evidence type="ECO:0000313" key="1">
    <source>
        <dbReference type="EMBL" id="QJA46610.1"/>
    </source>
</evidence>
<protein>
    <submittedName>
        <fullName evidence="1">Uncharacterized protein</fullName>
    </submittedName>
</protein>